<dbReference type="InterPro" id="IPR008978">
    <property type="entry name" value="HSP20-like_chaperone"/>
</dbReference>
<accession>A0A540KM40</accession>
<evidence type="ECO:0008006" key="5">
    <source>
        <dbReference type="Google" id="ProtNLM"/>
    </source>
</evidence>
<proteinExistence type="predicted"/>
<dbReference type="Proteomes" id="UP000315295">
    <property type="component" value="Unassembled WGS sequence"/>
</dbReference>
<dbReference type="EMBL" id="VIEB01001128">
    <property type="protein sequence ID" value="TQD75092.1"/>
    <property type="molecule type" value="Genomic_DNA"/>
</dbReference>
<evidence type="ECO:0000256" key="1">
    <source>
        <dbReference type="ARBA" id="ARBA00023016"/>
    </source>
</evidence>
<dbReference type="STRING" id="106549.A0A540KM40"/>
<evidence type="ECO:0000313" key="3">
    <source>
        <dbReference type="EMBL" id="TQD75092.1"/>
    </source>
</evidence>
<evidence type="ECO:0000256" key="2">
    <source>
        <dbReference type="SAM" id="MobiDB-lite"/>
    </source>
</evidence>
<dbReference type="CDD" id="cd06464">
    <property type="entry name" value="ACD_sHsps-like"/>
    <property type="match status" value="1"/>
</dbReference>
<dbReference type="AlphaFoldDB" id="A0A540KM40"/>
<dbReference type="InterPro" id="IPR031107">
    <property type="entry name" value="Small_HSP"/>
</dbReference>
<sequence length="329" mass="35910">MDLINGGNNFFRVLEDMLDFADQEPEKSRNANNPSRAYVRDAKAMAATPADVVEYPNAYAFVVDMPGIKANEIKVQLPTELPRGFPTPSELPRGSQTPSEFPRSSHKDKNNRSSFAKQVKNTHTCQTSQGDRQGGVHVESGGQGWQGGAQGKYGGQGSEQGGGQGGGQESQGGRLGGGQEWQAGRQGYEGYSYLLELLWWVGFITEPSSYLPPPLPQFCRKQQQQPLALLAQDVRRPIVKGLPWELLHALASFLITFVVVGKATDCNVSPKLIRRVVILDADMIIHGPIAPWELTAEKGKPIAAYIGNITATIFLLHQTSIVLQSHSVF</sequence>
<dbReference type="SUPFAM" id="SSF49764">
    <property type="entry name" value="HSP20-like chaperones"/>
    <property type="match status" value="1"/>
</dbReference>
<dbReference type="PANTHER" id="PTHR11527">
    <property type="entry name" value="HEAT-SHOCK PROTEIN 20 FAMILY MEMBER"/>
    <property type="match status" value="1"/>
</dbReference>
<feature type="region of interest" description="Disordered" evidence="2">
    <location>
        <begin position="79"/>
        <end position="181"/>
    </location>
</feature>
<gene>
    <name evidence="3" type="ORF">C1H46_039366</name>
</gene>
<organism evidence="3 4">
    <name type="scientific">Malus baccata</name>
    <name type="common">Siberian crab apple</name>
    <name type="synonym">Pyrus baccata</name>
    <dbReference type="NCBI Taxonomy" id="106549"/>
    <lineage>
        <taxon>Eukaryota</taxon>
        <taxon>Viridiplantae</taxon>
        <taxon>Streptophyta</taxon>
        <taxon>Embryophyta</taxon>
        <taxon>Tracheophyta</taxon>
        <taxon>Spermatophyta</taxon>
        <taxon>Magnoliopsida</taxon>
        <taxon>eudicotyledons</taxon>
        <taxon>Gunneridae</taxon>
        <taxon>Pentapetalae</taxon>
        <taxon>rosids</taxon>
        <taxon>fabids</taxon>
        <taxon>Rosales</taxon>
        <taxon>Rosaceae</taxon>
        <taxon>Amygdaloideae</taxon>
        <taxon>Maleae</taxon>
        <taxon>Malus</taxon>
    </lineage>
</organism>
<evidence type="ECO:0000313" key="4">
    <source>
        <dbReference type="Proteomes" id="UP000315295"/>
    </source>
</evidence>
<dbReference type="Gene3D" id="2.60.40.790">
    <property type="match status" value="1"/>
</dbReference>
<name>A0A540KM40_MALBA</name>
<protein>
    <recommendedName>
        <fullName evidence="5">SHSP domain-containing protein</fullName>
    </recommendedName>
</protein>
<reference evidence="3 4" key="1">
    <citation type="journal article" date="2019" name="G3 (Bethesda)">
        <title>Sequencing of a Wild Apple (Malus baccata) Genome Unravels the Differences Between Cultivated and Wild Apple Species Regarding Disease Resistance and Cold Tolerance.</title>
        <authorList>
            <person name="Chen X."/>
        </authorList>
    </citation>
    <scope>NUCLEOTIDE SEQUENCE [LARGE SCALE GENOMIC DNA]</scope>
    <source>
        <strain evidence="4">cv. Shandingzi</strain>
        <tissue evidence="3">Leaves</tissue>
    </source>
</reference>
<keyword evidence="1" id="KW-0346">Stress response</keyword>
<feature type="compositionally biased region" description="Gly residues" evidence="2">
    <location>
        <begin position="141"/>
        <end position="179"/>
    </location>
</feature>
<keyword evidence="4" id="KW-1185">Reference proteome</keyword>
<feature type="compositionally biased region" description="Polar residues" evidence="2">
    <location>
        <begin position="112"/>
        <end position="131"/>
    </location>
</feature>
<comment type="caution">
    <text evidence="3">The sequence shown here is derived from an EMBL/GenBank/DDBJ whole genome shotgun (WGS) entry which is preliminary data.</text>
</comment>